<name>A0A268RYF9_SHOCL</name>
<dbReference type="EMBL" id="NPBS01000075">
    <property type="protein sequence ID" value="PAF25257.1"/>
    <property type="molecule type" value="Genomic_DNA"/>
</dbReference>
<dbReference type="InterPro" id="IPR047705">
    <property type="entry name" value="AimR-like"/>
</dbReference>
<evidence type="ECO:0000313" key="1">
    <source>
        <dbReference type="EMBL" id="PAF25257.1"/>
    </source>
</evidence>
<accession>A0A268RYF9</accession>
<evidence type="ECO:0000313" key="2">
    <source>
        <dbReference type="Proteomes" id="UP000216133"/>
    </source>
</evidence>
<sequence>MAWISEENKALLAKEGMERGQTLTYDSVVQLTKKYPSLEFEDILTILKYVDEDHSLDIMNMYCYHATKLESVQSAFEFASSYRNYDLLLALLDKHQHDDLLTEWCQVYELVSTLRYNINIDFKEVLAKTEKLLPYIKSDLLITKLKILRYSAYYRLKQYKMAHAITLETAEFLKTLRPGYLKSVLAARVANNLAYSYFLFEHNVKKAEQLISSTIVNPATQEYILASAHQILGQIYIFNNFQKSKQNLIFSYNLYKKMNVLSQANVIKNNDLIFLHNVHQKYFPLDEDMDIEEQAHQYIIRKQPDKAIALLDMAEQQNGKNKFNLFYRSMATDNYHLCKEALHFAMMDGDFVFTKWMFEKFEEKYVLTNERGILN</sequence>
<dbReference type="NCBIfam" id="NF038310">
    <property type="entry name" value="lysogeny_AimR"/>
    <property type="match status" value="1"/>
</dbReference>
<organism evidence="1 2">
    <name type="scientific">Shouchella clausii</name>
    <name type="common">Alkalihalobacillus clausii</name>
    <dbReference type="NCBI Taxonomy" id="79880"/>
    <lineage>
        <taxon>Bacteria</taxon>
        <taxon>Bacillati</taxon>
        <taxon>Bacillota</taxon>
        <taxon>Bacilli</taxon>
        <taxon>Bacillales</taxon>
        <taxon>Bacillaceae</taxon>
        <taxon>Shouchella</taxon>
    </lineage>
</organism>
<proteinExistence type="predicted"/>
<dbReference type="Proteomes" id="UP000216133">
    <property type="component" value="Unassembled WGS sequence"/>
</dbReference>
<protein>
    <submittedName>
        <fullName evidence="1">Uncharacterized protein</fullName>
    </submittedName>
</protein>
<reference evidence="1 2" key="1">
    <citation type="submission" date="2017-07" db="EMBL/GenBank/DDBJ databases">
        <title>Isolation and whole genome analysis of endospore-forming bacteria from heroin.</title>
        <authorList>
            <person name="Kalinowski J."/>
            <person name="Ahrens B."/>
            <person name="Al-Dilaimi A."/>
            <person name="Winkler A."/>
            <person name="Wibberg D."/>
            <person name="Schleenbecker U."/>
            <person name="Ruckert C."/>
            <person name="Wolfel R."/>
            <person name="Grass G."/>
        </authorList>
    </citation>
    <scope>NUCLEOTIDE SEQUENCE [LARGE SCALE GENOMIC DNA]</scope>
    <source>
        <strain evidence="1 2">7523-2</strain>
    </source>
</reference>
<dbReference type="AlphaFoldDB" id="A0A268RYF9"/>
<gene>
    <name evidence="1" type="ORF">CHH61_14690</name>
</gene>
<comment type="caution">
    <text evidence="1">The sequence shown here is derived from an EMBL/GenBank/DDBJ whole genome shotgun (WGS) entry which is preliminary data.</text>
</comment>
<dbReference type="RefSeq" id="WP_095238431.1">
    <property type="nucleotide sequence ID" value="NZ_NPBS01000075.1"/>
</dbReference>